<feature type="transmembrane region" description="Helical" evidence="1">
    <location>
        <begin position="12"/>
        <end position="35"/>
    </location>
</feature>
<evidence type="ECO:0000313" key="3">
    <source>
        <dbReference type="Proteomes" id="UP001187471"/>
    </source>
</evidence>
<dbReference type="AlphaFoldDB" id="A0AA88RDE6"/>
<keyword evidence="1" id="KW-0472">Membrane</keyword>
<protein>
    <submittedName>
        <fullName evidence="2">Uncharacterized protein</fullName>
    </submittedName>
</protein>
<evidence type="ECO:0000256" key="1">
    <source>
        <dbReference type="SAM" id="Phobius"/>
    </source>
</evidence>
<sequence length="484" mass="55277">MEKPRSPVRVVLLRFIACIFAFLPLICAFHLYPLFSYTKGFIPSLQPPQREIGHTQRIQNPKPQASDETQLHHVVFGVAASAKLWEHRKDYIKTWWRENQTRGFVWLDKPVKRDAEDENSLPPVKISSDTSIFKYTPKNGDRFAIRISRIVSETVKLGIEDVRWIVLGDDDTVFVVDNLVRVLRKYDHKQFYYIGSSSESHIQNIEFSTNMAYGGGGFAISYPLAIALAKMQDQCIQRYPELYGSDDRIQACMAELGVPLTKEIGFHQFDVYGNVFGLLAAHPIAPLVSLHHLDVIDPIFPYVNQVEALQRLKVPTKLDSAGLMQQSICYDKSKKWTISVSWGYAVQLFRGLISARLIERPARTFLNWYPDADQVGFEFNSRPISDSICERPVLYLLSNALYNPSTNQTASEYVRFEKAEYSECKGGEADPSQIHRVEVRKKPNPNMWDKPPRRNCCSILPSEKKGTLVINVDECSEGEIIYST</sequence>
<proteinExistence type="predicted"/>
<dbReference type="FunFam" id="3.90.550.50:FF:000006">
    <property type="entry name" value="Fringe-related protein-like"/>
    <property type="match status" value="1"/>
</dbReference>
<dbReference type="Pfam" id="PF04646">
    <property type="entry name" value="DUF604"/>
    <property type="match status" value="1"/>
</dbReference>
<dbReference type="EMBL" id="JAVXUO010000990">
    <property type="protein sequence ID" value="KAK2987348.1"/>
    <property type="molecule type" value="Genomic_DNA"/>
</dbReference>
<dbReference type="Proteomes" id="UP001187471">
    <property type="component" value="Unassembled WGS sequence"/>
</dbReference>
<organism evidence="2 3">
    <name type="scientific">Escallonia rubra</name>
    <dbReference type="NCBI Taxonomy" id="112253"/>
    <lineage>
        <taxon>Eukaryota</taxon>
        <taxon>Viridiplantae</taxon>
        <taxon>Streptophyta</taxon>
        <taxon>Embryophyta</taxon>
        <taxon>Tracheophyta</taxon>
        <taxon>Spermatophyta</taxon>
        <taxon>Magnoliopsida</taxon>
        <taxon>eudicotyledons</taxon>
        <taxon>Gunneridae</taxon>
        <taxon>Pentapetalae</taxon>
        <taxon>asterids</taxon>
        <taxon>campanulids</taxon>
        <taxon>Escalloniales</taxon>
        <taxon>Escalloniaceae</taxon>
        <taxon>Escallonia</taxon>
    </lineage>
</organism>
<accession>A0AA88RDE6</accession>
<comment type="caution">
    <text evidence="2">The sequence shown here is derived from an EMBL/GenBank/DDBJ whole genome shotgun (WGS) entry which is preliminary data.</text>
</comment>
<evidence type="ECO:0000313" key="2">
    <source>
        <dbReference type="EMBL" id="KAK2987348.1"/>
    </source>
</evidence>
<dbReference type="Gene3D" id="3.90.550.50">
    <property type="match status" value="1"/>
</dbReference>
<reference evidence="2" key="1">
    <citation type="submission" date="2022-12" db="EMBL/GenBank/DDBJ databases">
        <title>Draft genome assemblies for two species of Escallonia (Escalloniales).</title>
        <authorList>
            <person name="Chanderbali A."/>
            <person name="Dervinis C."/>
            <person name="Anghel I."/>
            <person name="Soltis D."/>
            <person name="Soltis P."/>
            <person name="Zapata F."/>
        </authorList>
    </citation>
    <scope>NUCLEOTIDE SEQUENCE</scope>
    <source>
        <strain evidence="2">UCBG92.1500</strain>
        <tissue evidence="2">Leaf</tissue>
    </source>
</reference>
<dbReference type="InterPro" id="IPR006740">
    <property type="entry name" value="DUF604"/>
</dbReference>
<name>A0AA88RDE6_9ASTE</name>
<gene>
    <name evidence="2" type="ORF">RJ640_023649</name>
</gene>
<keyword evidence="3" id="KW-1185">Reference proteome</keyword>
<keyword evidence="1" id="KW-1133">Transmembrane helix</keyword>
<dbReference type="PANTHER" id="PTHR10811">
    <property type="entry name" value="FRINGE-RELATED"/>
    <property type="match status" value="1"/>
</dbReference>
<keyword evidence="1" id="KW-0812">Transmembrane</keyword>